<evidence type="ECO:0000313" key="2">
    <source>
        <dbReference type="EMBL" id="KRO21994.1"/>
    </source>
</evidence>
<feature type="transmembrane region" description="Helical" evidence="1">
    <location>
        <begin position="6"/>
        <end position="26"/>
    </location>
</feature>
<dbReference type="SUPFAM" id="SSF159121">
    <property type="entry name" value="BC4932-like"/>
    <property type="match status" value="1"/>
</dbReference>
<evidence type="ECO:0008006" key="4">
    <source>
        <dbReference type="Google" id="ProtNLM"/>
    </source>
</evidence>
<dbReference type="InterPro" id="IPR006542">
    <property type="entry name" value="DUF1093"/>
</dbReference>
<dbReference type="EMBL" id="JQCQ01000043">
    <property type="protein sequence ID" value="KRO21994.1"/>
    <property type="molecule type" value="Genomic_DNA"/>
</dbReference>
<dbReference type="Proteomes" id="UP000051249">
    <property type="component" value="Unassembled WGS sequence"/>
</dbReference>
<dbReference type="PANTHER" id="PTHR36433:SF2">
    <property type="entry name" value="YXEA FAMILY PROTEIN"/>
    <property type="match status" value="1"/>
</dbReference>
<reference evidence="2 3" key="1">
    <citation type="journal article" date="2015" name="Genome Announc.">
        <title>Expanding the biotechnology potential of lactobacilli through comparative genomics of 213 strains and associated genera.</title>
        <authorList>
            <person name="Sun Z."/>
            <person name="Harris H.M."/>
            <person name="McCann A."/>
            <person name="Guo C."/>
            <person name="Argimon S."/>
            <person name="Zhang W."/>
            <person name="Yang X."/>
            <person name="Jeffery I.B."/>
            <person name="Cooney J.C."/>
            <person name="Kagawa T.F."/>
            <person name="Liu W."/>
            <person name="Song Y."/>
            <person name="Salvetti E."/>
            <person name="Wrobel A."/>
            <person name="Rasinkangas P."/>
            <person name="Parkhill J."/>
            <person name="Rea M.C."/>
            <person name="O'Sullivan O."/>
            <person name="Ritari J."/>
            <person name="Douillard F.P."/>
            <person name="Paul Ross R."/>
            <person name="Yang R."/>
            <person name="Briner A.E."/>
            <person name="Felis G.E."/>
            <person name="de Vos W.M."/>
            <person name="Barrangou R."/>
            <person name="Klaenhammer T.R."/>
            <person name="Caufield P.W."/>
            <person name="Cui Y."/>
            <person name="Zhang H."/>
            <person name="O'Toole P.W."/>
        </authorList>
    </citation>
    <scope>NUCLEOTIDE SEQUENCE [LARGE SCALE GENOMIC DNA]</scope>
    <source>
        <strain evidence="2 3">DSM 23026</strain>
    </source>
</reference>
<keyword evidence="1" id="KW-0472">Membrane</keyword>
<comment type="caution">
    <text evidence="2">The sequence shown here is derived from an EMBL/GenBank/DDBJ whole genome shotgun (WGS) entry which is preliminary data.</text>
</comment>
<dbReference type="Pfam" id="PF06486">
    <property type="entry name" value="DUF1093"/>
    <property type="match status" value="1"/>
</dbReference>
<dbReference type="PANTHER" id="PTHR36433">
    <property type="entry name" value="HYPOTHETICAL CYTOSOLIC PROTEIN"/>
    <property type="match status" value="1"/>
</dbReference>
<dbReference type="PATRIC" id="fig|480391.4.peg.1335"/>
<evidence type="ECO:0000256" key="1">
    <source>
        <dbReference type="SAM" id="Phobius"/>
    </source>
</evidence>
<evidence type="ECO:0000313" key="3">
    <source>
        <dbReference type="Proteomes" id="UP000051249"/>
    </source>
</evidence>
<dbReference type="Gene3D" id="2.40.50.480">
    <property type="match status" value="1"/>
</dbReference>
<keyword evidence="1" id="KW-1133">Transmembrane helix</keyword>
<gene>
    <name evidence="2" type="ORF">IV88_GL001313</name>
</gene>
<accession>A0A0R2NGX8</accession>
<proteinExistence type="predicted"/>
<organism evidence="2 3">
    <name type="scientific">Pediococcus argentinicus</name>
    <dbReference type="NCBI Taxonomy" id="480391"/>
    <lineage>
        <taxon>Bacteria</taxon>
        <taxon>Bacillati</taxon>
        <taxon>Bacillota</taxon>
        <taxon>Bacilli</taxon>
        <taxon>Lactobacillales</taxon>
        <taxon>Lactobacillaceae</taxon>
        <taxon>Pediococcus</taxon>
    </lineage>
</organism>
<dbReference type="RefSeq" id="WP_210726825.1">
    <property type="nucleotide sequence ID" value="NZ_BJZZ01000045.1"/>
</dbReference>
<protein>
    <recommendedName>
        <fullName evidence="4">YxeA family protein</fullName>
    </recommendedName>
</protein>
<keyword evidence="1" id="KW-0812">Transmembrane</keyword>
<name>A0A0R2NGX8_9LACO</name>
<dbReference type="InterPro" id="IPR036166">
    <property type="entry name" value="YxeA-like_sf"/>
</dbReference>
<dbReference type="NCBIfam" id="TIGR01655">
    <property type="entry name" value="yxeA_fam"/>
    <property type="match status" value="1"/>
</dbReference>
<sequence>MKKGMITGIIVAIIAVIGFGGAYYWYQLNYGATDYYTQITTGGTKQVKKFDNGSKYTIYHYDQPIYDKNGDSVKTEFNSVEDHPLKMNAYIKVGYNKHREQVLNWEKVDHNQVPKKALEKIDK</sequence>
<keyword evidence="3" id="KW-1185">Reference proteome</keyword>
<dbReference type="AlphaFoldDB" id="A0A0R2NGX8"/>